<protein>
    <submittedName>
        <fullName evidence="1">Uncharacterized protein</fullName>
    </submittedName>
</protein>
<dbReference type="KEGG" id="loa:LOAG_14724"/>
<dbReference type="OMA" id="FFALDEC"/>
<organism evidence="1">
    <name type="scientific">Loa loa</name>
    <name type="common">Eye worm</name>
    <name type="synonym">Filaria loa</name>
    <dbReference type="NCBI Taxonomy" id="7209"/>
    <lineage>
        <taxon>Eukaryota</taxon>
        <taxon>Metazoa</taxon>
        <taxon>Ecdysozoa</taxon>
        <taxon>Nematoda</taxon>
        <taxon>Chromadorea</taxon>
        <taxon>Rhabditida</taxon>
        <taxon>Spirurina</taxon>
        <taxon>Spiruromorpha</taxon>
        <taxon>Filarioidea</taxon>
        <taxon>Onchocercidae</taxon>
        <taxon>Loa</taxon>
    </lineage>
</organism>
<dbReference type="CTD" id="9952205"/>
<dbReference type="SUPFAM" id="SSF50729">
    <property type="entry name" value="PH domain-like"/>
    <property type="match status" value="1"/>
</dbReference>
<dbReference type="AlphaFoldDB" id="A0A1S0TH39"/>
<sequence length="66" mass="7784">FSLLKSRKRMFFALDECKNLLTSYKEEMDFLKKKKPLEKISLENAACTLVENSETEFVIQYVSIFP</sequence>
<proteinExistence type="predicted"/>
<reference evidence="1" key="1">
    <citation type="submission" date="2012-04" db="EMBL/GenBank/DDBJ databases">
        <title>The Genome Sequence of Loa loa.</title>
        <authorList>
            <consortium name="The Broad Institute Genome Sequencing Platform"/>
            <consortium name="Broad Institute Genome Sequencing Center for Infectious Disease"/>
            <person name="Nutman T.B."/>
            <person name="Fink D.L."/>
            <person name="Russ C."/>
            <person name="Young S."/>
            <person name="Zeng Q."/>
            <person name="Gargeya S."/>
            <person name="Alvarado L."/>
            <person name="Berlin A."/>
            <person name="Chapman S.B."/>
            <person name="Chen Z."/>
            <person name="Freedman E."/>
            <person name="Gellesch M."/>
            <person name="Goldberg J."/>
            <person name="Griggs A."/>
            <person name="Gujja S."/>
            <person name="Heilman E.R."/>
            <person name="Heiman D."/>
            <person name="Howarth C."/>
            <person name="Mehta T."/>
            <person name="Neiman D."/>
            <person name="Pearson M."/>
            <person name="Roberts A."/>
            <person name="Saif S."/>
            <person name="Shea T."/>
            <person name="Shenoy N."/>
            <person name="Sisk P."/>
            <person name="Stolte C."/>
            <person name="Sykes S."/>
            <person name="White J."/>
            <person name="Yandava C."/>
            <person name="Haas B."/>
            <person name="Henn M.R."/>
            <person name="Nusbaum C."/>
            <person name="Birren B."/>
        </authorList>
    </citation>
    <scope>NUCLEOTIDE SEQUENCE [LARGE SCALE GENOMIC DNA]</scope>
</reference>
<dbReference type="OrthoDB" id="5865776at2759"/>
<accession>A0A1S0TH39</accession>
<evidence type="ECO:0000313" key="1">
    <source>
        <dbReference type="EMBL" id="EFO13804.2"/>
    </source>
</evidence>
<dbReference type="RefSeq" id="XP_003150265.2">
    <property type="nucleotide sequence ID" value="XM_003150217.2"/>
</dbReference>
<dbReference type="EMBL" id="JH713150">
    <property type="protein sequence ID" value="EFO13804.2"/>
    <property type="molecule type" value="Genomic_DNA"/>
</dbReference>
<name>A0A1S0TH39_LOALO</name>
<dbReference type="GeneID" id="9952205"/>
<gene>
    <name evidence="1" type="ORF">LOAG_14724</name>
</gene>
<feature type="non-terminal residue" evidence="1">
    <location>
        <position position="1"/>
    </location>
</feature>
<dbReference type="InParanoid" id="A0A1S0TH39"/>